<reference evidence="9 10" key="1">
    <citation type="journal article" date="2011" name="J. Bacteriol.">
        <title>Complete Genome Sequence of the Aerobic Marine Methanotroph Methylomonas methanica MC09.</title>
        <authorList>
            <person name="Boden R."/>
            <person name="Cunliffe M."/>
            <person name="Scanlan J."/>
            <person name="Moussard H."/>
            <person name="Kits K.D."/>
            <person name="Klotz M.G."/>
            <person name="Jetten M.S."/>
            <person name="Vuilleumier S."/>
            <person name="Han J."/>
            <person name="Peters L."/>
            <person name="Mikhailova N."/>
            <person name="Teshima H."/>
            <person name="Tapia R."/>
            <person name="Kyrpides N."/>
            <person name="Ivanova N."/>
            <person name="Pagani I."/>
            <person name="Cheng J.F."/>
            <person name="Goodwin L."/>
            <person name="Han C."/>
            <person name="Hauser L."/>
            <person name="Land M.L."/>
            <person name="Lapidus A."/>
            <person name="Lucas S."/>
            <person name="Pitluck S."/>
            <person name="Woyke T."/>
            <person name="Stein L."/>
            <person name="Murrell J.C."/>
        </authorList>
    </citation>
    <scope>NUCLEOTIDE SEQUENCE [LARGE SCALE GENOMIC DNA]</scope>
    <source>
        <strain evidence="9 10">MC09</strain>
    </source>
</reference>
<evidence type="ECO:0000256" key="8">
    <source>
        <dbReference type="SAM" id="Phobius"/>
    </source>
</evidence>
<dbReference type="NCBIfam" id="NF003640">
    <property type="entry name" value="PRK05277.1"/>
    <property type="match status" value="1"/>
</dbReference>
<evidence type="ECO:0000256" key="5">
    <source>
        <dbReference type="ARBA" id="ARBA00023065"/>
    </source>
</evidence>
<evidence type="ECO:0000313" key="10">
    <source>
        <dbReference type="Proteomes" id="UP000008888"/>
    </source>
</evidence>
<dbReference type="Pfam" id="PF00654">
    <property type="entry name" value="Voltage_CLC"/>
    <property type="match status" value="1"/>
</dbReference>
<name>F9ZVH1_METMM</name>
<dbReference type="SUPFAM" id="SSF81340">
    <property type="entry name" value="Clc chloride channel"/>
    <property type="match status" value="1"/>
</dbReference>
<feature type="transmembrane region" description="Helical" evidence="8">
    <location>
        <begin position="404"/>
        <end position="424"/>
    </location>
</feature>
<dbReference type="InterPro" id="IPR014743">
    <property type="entry name" value="Cl-channel_core"/>
</dbReference>
<dbReference type="OrthoDB" id="9767361at2"/>
<feature type="transmembrane region" description="Helical" evidence="8">
    <location>
        <begin position="274"/>
        <end position="292"/>
    </location>
</feature>
<keyword evidence="2" id="KW-0813">Transport</keyword>
<feature type="transmembrane region" description="Helical" evidence="8">
    <location>
        <begin position="312"/>
        <end position="332"/>
    </location>
</feature>
<dbReference type="GO" id="GO:0005247">
    <property type="term" value="F:voltage-gated chloride channel activity"/>
    <property type="evidence" value="ECO:0007669"/>
    <property type="project" value="TreeGrafter"/>
</dbReference>
<dbReference type="CDD" id="cd01031">
    <property type="entry name" value="EriC"/>
    <property type="match status" value="1"/>
</dbReference>
<protein>
    <submittedName>
        <fullName evidence="9">Cl-channel voltage-gated family protein</fullName>
    </submittedName>
</protein>
<keyword evidence="4 8" id="KW-1133">Transmembrane helix</keyword>
<dbReference type="EMBL" id="CP002738">
    <property type="protein sequence ID" value="AEG01953.1"/>
    <property type="molecule type" value="Genomic_DNA"/>
</dbReference>
<evidence type="ECO:0000256" key="7">
    <source>
        <dbReference type="ARBA" id="ARBA00023214"/>
    </source>
</evidence>
<dbReference type="Proteomes" id="UP000008888">
    <property type="component" value="Chromosome"/>
</dbReference>
<dbReference type="PRINTS" id="PR00762">
    <property type="entry name" value="CLCHANNEL"/>
</dbReference>
<evidence type="ECO:0000313" key="9">
    <source>
        <dbReference type="EMBL" id="AEG01953.1"/>
    </source>
</evidence>
<feature type="transmembrane region" description="Helical" evidence="8">
    <location>
        <begin position="57"/>
        <end position="80"/>
    </location>
</feature>
<gene>
    <name evidence="9" type="ordered locus">Metme_3589</name>
</gene>
<dbReference type="PANTHER" id="PTHR45711:SF6">
    <property type="entry name" value="CHLORIDE CHANNEL PROTEIN"/>
    <property type="match status" value="1"/>
</dbReference>
<evidence type="ECO:0000256" key="6">
    <source>
        <dbReference type="ARBA" id="ARBA00023136"/>
    </source>
</evidence>
<feature type="transmembrane region" description="Helical" evidence="8">
    <location>
        <begin position="164"/>
        <end position="189"/>
    </location>
</feature>
<feature type="transmembrane region" description="Helical" evidence="8">
    <location>
        <begin position="23"/>
        <end position="45"/>
    </location>
</feature>
<keyword evidence="7" id="KW-0868">Chloride</keyword>
<keyword evidence="3 8" id="KW-0812">Transmembrane</keyword>
<evidence type="ECO:0000256" key="1">
    <source>
        <dbReference type="ARBA" id="ARBA00004141"/>
    </source>
</evidence>
<evidence type="ECO:0000256" key="3">
    <source>
        <dbReference type="ARBA" id="ARBA00022692"/>
    </source>
</evidence>
<proteinExistence type="predicted"/>
<dbReference type="GO" id="GO:0005886">
    <property type="term" value="C:plasma membrane"/>
    <property type="evidence" value="ECO:0007669"/>
    <property type="project" value="TreeGrafter"/>
</dbReference>
<dbReference type="HOGENOM" id="CLU_015263_7_0_6"/>
<keyword evidence="6 8" id="KW-0472">Membrane</keyword>
<evidence type="ECO:0000256" key="2">
    <source>
        <dbReference type="ARBA" id="ARBA00022448"/>
    </source>
</evidence>
<feature type="transmembrane region" description="Helical" evidence="8">
    <location>
        <begin position="201"/>
        <end position="219"/>
    </location>
</feature>
<feature type="transmembrane region" description="Helical" evidence="8">
    <location>
        <begin position="372"/>
        <end position="397"/>
    </location>
</feature>
<comment type="subcellular location">
    <subcellularLocation>
        <location evidence="1">Membrane</location>
        <topology evidence="1">Multi-pass membrane protein</topology>
    </subcellularLocation>
</comment>
<dbReference type="AlphaFoldDB" id="F9ZVH1"/>
<reference key="2">
    <citation type="submission" date="2011-05" db="EMBL/GenBank/DDBJ databases">
        <title>Complete genome sequence of the aerobic marine methanotroph Methylomonas methanica MC09.</title>
        <authorList>
            <person name="Boden R."/>
            <person name="Cunliffe M."/>
            <person name="Scanlan J."/>
            <person name="Moussard H."/>
            <person name="Kits K.D."/>
            <person name="Klotz M."/>
            <person name="Jetten M."/>
            <person name="Vuilleumier S."/>
            <person name="Han J."/>
            <person name="Peters L."/>
            <person name="Mikhailova N."/>
            <person name="Teshima H."/>
            <person name="Tapia R."/>
            <person name="Kyrpides N."/>
            <person name="Ivanova N."/>
            <person name="Pagani I."/>
            <person name="Cheng J.-F."/>
            <person name="Goodwin L."/>
            <person name="Han C."/>
            <person name="Hauser L."/>
            <person name="Land M."/>
            <person name="Lapidus A."/>
            <person name="Lucas S."/>
            <person name="Pitluck S."/>
            <person name="Woyke T."/>
            <person name="Stein L.Y."/>
            <person name="Murrell C."/>
        </authorList>
    </citation>
    <scope>NUCLEOTIDE SEQUENCE</scope>
    <source>
        <strain>MC09</strain>
    </source>
</reference>
<dbReference type="STRING" id="857087.Metme_3589"/>
<dbReference type="InterPro" id="IPR001807">
    <property type="entry name" value="ClC"/>
</dbReference>
<dbReference type="RefSeq" id="WP_013820174.1">
    <property type="nucleotide sequence ID" value="NC_015572.1"/>
</dbReference>
<reference evidence="10" key="3">
    <citation type="submission" date="2011-05" db="EMBL/GenBank/DDBJ databases">
        <title>Complete sequence of Methylomonas methanica MC09.</title>
        <authorList>
            <consortium name="US DOE Joint Genome Institute"/>
            <person name="Lucas S."/>
            <person name="Han J."/>
            <person name="Lapidus A."/>
            <person name="Cheng J.-F."/>
            <person name="Goodwin L."/>
            <person name="Pitluck S."/>
            <person name="Peters L."/>
            <person name="Mikhailova N."/>
            <person name="Teshima H."/>
            <person name="Han C."/>
            <person name="Tapia R."/>
            <person name="Land M."/>
            <person name="Hauser L."/>
            <person name="Kyrpides N."/>
            <person name="Ivanova N."/>
            <person name="Pagani I."/>
            <person name="Stein L."/>
            <person name="Woyke T."/>
        </authorList>
    </citation>
    <scope>NUCLEOTIDE SEQUENCE [LARGE SCALE GENOMIC DNA]</scope>
    <source>
        <strain evidence="10">MC09</strain>
    </source>
</reference>
<sequence length="443" mass="46597">MALKRAFPAPKSATFKEQQRHRLMLPAVLIGMLTGGLSVGFHLCIDAGEALRNHLIGLAHAGALWGIVALSLLVFSAVVISAEVVRWLAPEAAGSGIPHLKAILQGQGSFRYWRVLPVKFISTLIGSTGGLVLGREGPSVHMGSAIGQAFADRLSHWKSADRSILVAAGGGAGLAAAFNAPLSGLVFVLEELERQCASLEFFAAAIACLAADMLCRLMLGQHPEFHVVVSGAPPLNLLIAFVPVGILSSLLGNLFTRALLWGQRLPRLALGPKMVFWGFLAGAITLTGWVNPELLGGGQNFVNRVLQGGETFSLQTIALFFLIRFVLTIGSASSGAAGGFFMPILVIGALLGWGLGEAAHAVFPALHVDAKLFAVVGMAAFFSAVVKAPLTGIILIIEMTANYALILPLLIACFSALFIADWLGSPPIYDALSRMNLANNPKA</sequence>
<keyword evidence="5" id="KW-0406">Ion transport</keyword>
<dbReference type="Gene3D" id="1.10.3080.10">
    <property type="entry name" value="Clc chloride channel"/>
    <property type="match status" value="1"/>
</dbReference>
<dbReference type="KEGG" id="mmt:Metme_3589"/>
<keyword evidence="10" id="KW-1185">Reference proteome</keyword>
<evidence type="ECO:0000256" key="4">
    <source>
        <dbReference type="ARBA" id="ARBA00022989"/>
    </source>
</evidence>
<feature type="transmembrane region" description="Helical" evidence="8">
    <location>
        <begin position="239"/>
        <end position="262"/>
    </location>
</feature>
<organism evidence="9 10">
    <name type="scientific">Methylomonas methanica (strain DSM 25384 / MC09)</name>
    <dbReference type="NCBI Taxonomy" id="857087"/>
    <lineage>
        <taxon>Bacteria</taxon>
        <taxon>Pseudomonadati</taxon>
        <taxon>Pseudomonadota</taxon>
        <taxon>Gammaproteobacteria</taxon>
        <taxon>Methylococcales</taxon>
        <taxon>Methylococcaceae</taxon>
        <taxon>Methylomonas</taxon>
    </lineage>
</organism>
<accession>F9ZVH1</accession>
<dbReference type="eggNOG" id="COG0038">
    <property type="taxonomic scope" value="Bacteria"/>
</dbReference>
<dbReference type="PANTHER" id="PTHR45711">
    <property type="entry name" value="CHLORIDE CHANNEL PROTEIN"/>
    <property type="match status" value="1"/>
</dbReference>